<dbReference type="PANTHER" id="PTHR43301:SF3">
    <property type="entry name" value="ARABINAN ENDO-1,5-ALPHA-L-ARABINOSIDASE A-RELATED"/>
    <property type="match status" value="1"/>
</dbReference>
<organism evidence="1 2">
    <name type="scientific">Amnibacterium setariae</name>
    <dbReference type="NCBI Taxonomy" id="2306585"/>
    <lineage>
        <taxon>Bacteria</taxon>
        <taxon>Bacillati</taxon>
        <taxon>Actinomycetota</taxon>
        <taxon>Actinomycetes</taxon>
        <taxon>Micrococcales</taxon>
        <taxon>Microbacteriaceae</taxon>
        <taxon>Amnibacterium</taxon>
    </lineage>
</organism>
<evidence type="ECO:0000313" key="2">
    <source>
        <dbReference type="Proteomes" id="UP000265742"/>
    </source>
</evidence>
<dbReference type="Gene3D" id="2.115.10.20">
    <property type="entry name" value="Glycosyl hydrolase domain, family 43"/>
    <property type="match status" value="1"/>
</dbReference>
<evidence type="ECO:0000313" key="1">
    <source>
        <dbReference type="EMBL" id="RIX27854.1"/>
    </source>
</evidence>
<dbReference type="CDD" id="cd08983">
    <property type="entry name" value="GH43_Bt3655-like"/>
    <property type="match status" value="1"/>
</dbReference>
<dbReference type="SUPFAM" id="SSF75005">
    <property type="entry name" value="Arabinanase/levansucrase/invertase"/>
    <property type="match status" value="1"/>
</dbReference>
<comment type="caution">
    <text evidence="1">The sequence shown here is derived from an EMBL/GenBank/DDBJ whole genome shotgun (WGS) entry which is preliminary data.</text>
</comment>
<keyword evidence="1" id="KW-0326">Glycosidase</keyword>
<dbReference type="InterPro" id="IPR050727">
    <property type="entry name" value="GH43_arabinanases"/>
</dbReference>
<dbReference type="OrthoDB" id="9758923at2"/>
<dbReference type="InterPro" id="IPR023296">
    <property type="entry name" value="Glyco_hydro_beta-prop_sf"/>
</dbReference>
<reference evidence="2" key="1">
    <citation type="submission" date="2018-09" db="EMBL/GenBank/DDBJ databases">
        <authorList>
            <person name="Kim I."/>
        </authorList>
    </citation>
    <scope>NUCLEOTIDE SEQUENCE [LARGE SCALE GENOMIC DNA]</scope>
    <source>
        <strain evidence="2">DD4a</strain>
    </source>
</reference>
<dbReference type="PANTHER" id="PTHR43301">
    <property type="entry name" value="ARABINAN ENDO-1,5-ALPHA-L-ARABINOSIDASE"/>
    <property type="match status" value="1"/>
</dbReference>
<sequence length="312" mass="34950">MSSPAGHLLVHFVEDPEGHGEQVFFSLSDGADPTRWTRANGGRPMLESRIGTTGARDPFVVRGEDGFVILATDLRVWGAGPHRWDEWTRNGSRSLLVWRSPDLVSWSTPELVEVAPPTAGMAWAPEARWSPVDGEYRVSWSSALYAEDDPGHRGAGYSVILEARTRDFRTFIEPVVVLDRGRPVIDARVYEIDGRRVRFAKEEPGPSSLGVFQEVETADGWSLVASRIGTDRHEHVEGAMLVEDPLRHRWLLWLDQYDRMPQGFVAYASDDPLSGRWTPLDASEFQVPPNTKHGSLLPLDAVEWERVRAAFG</sequence>
<dbReference type="GO" id="GO:0016798">
    <property type="term" value="F:hydrolase activity, acting on glycosyl bonds"/>
    <property type="evidence" value="ECO:0007669"/>
    <property type="project" value="UniProtKB-KW"/>
</dbReference>
<dbReference type="AlphaFoldDB" id="A0A3A1U4F7"/>
<dbReference type="RefSeq" id="WP_119482163.1">
    <property type="nucleotide sequence ID" value="NZ_QXTG01000002.1"/>
</dbReference>
<protein>
    <submittedName>
        <fullName evidence="1">1,4-beta-xylanase</fullName>
    </submittedName>
</protein>
<keyword evidence="1" id="KW-0624">Polysaccharide degradation</keyword>
<keyword evidence="2" id="KW-1185">Reference proteome</keyword>
<keyword evidence="1" id="KW-0858">Xylan degradation</keyword>
<keyword evidence="1" id="KW-0119">Carbohydrate metabolism</keyword>
<proteinExistence type="predicted"/>
<gene>
    <name evidence="1" type="ORF">D1781_09990</name>
</gene>
<accession>A0A3A1U4F7</accession>
<name>A0A3A1U4F7_9MICO</name>
<dbReference type="Proteomes" id="UP000265742">
    <property type="component" value="Unassembled WGS sequence"/>
</dbReference>
<dbReference type="GO" id="GO:0045493">
    <property type="term" value="P:xylan catabolic process"/>
    <property type="evidence" value="ECO:0007669"/>
    <property type="project" value="UniProtKB-KW"/>
</dbReference>
<dbReference type="EMBL" id="QXTG01000002">
    <property type="protein sequence ID" value="RIX27854.1"/>
    <property type="molecule type" value="Genomic_DNA"/>
</dbReference>
<keyword evidence="1" id="KW-0378">Hydrolase</keyword>